<organism evidence="2 3">
    <name type="scientific">Gracilinema caldarium (strain ATCC 51460 / DSM 7334 / H1)</name>
    <name type="common">Treponema caldarium</name>
    <dbReference type="NCBI Taxonomy" id="744872"/>
    <lineage>
        <taxon>Bacteria</taxon>
        <taxon>Pseudomonadati</taxon>
        <taxon>Spirochaetota</taxon>
        <taxon>Spirochaetia</taxon>
        <taxon>Spirochaetales</taxon>
        <taxon>Breznakiellaceae</taxon>
        <taxon>Gracilinema</taxon>
    </lineage>
</organism>
<accession>F8F367</accession>
<dbReference type="eggNOG" id="ENOG50301UA">
    <property type="taxonomic scope" value="Bacteria"/>
</dbReference>
<feature type="signal peptide" evidence="1">
    <location>
        <begin position="1"/>
        <end position="27"/>
    </location>
</feature>
<keyword evidence="3" id="KW-1185">Reference proteome</keyword>
<dbReference type="AlphaFoldDB" id="F8F367"/>
<dbReference type="Proteomes" id="UP000000503">
    <property type="component" value="Chromosome"/>
</dbReference>
<name>F8F367_GRAC1</name>
<sequence>MKGTTNTQRALVYFTILALCITSQIFANPETVQNYCTGNVSLGFSVQEWEDDLGMGLGLTSPWFLYEKAAIRVSGNVLFKTDNQWKPYYAIRTGLIGGSFMQSADIRLYGEGGFLFLFPDTSFDSASFRLGGYGHFGFEFFLSTTPGSGSYFIEVGSNAIDAKSLAGNHYLNGFATTCGFRFYP</sequence>
<dbReference type="RefSeq" id="WP_013969674.1">
    <property type="nucleotide sequence ID" value="NC_015732.1"/>
</dbReference>
<reference evidence="3" key="1">
    <citation type="journal article" date="2013" name="Stand. Genomic Sci.">
        <title>Genome sequence of the thermophilic fresh-water bacterium Spirochaeta caldaria type strain (H1(T)), reclassification of Spirochaeta caldaria, Spirochaeta stenostrepta, and Spirochaeta zuelzerae in the genus Treponema as Treponema caldaria comb. nov., Treponema stenostrepta comb. nov., and Treponema zuelzerae comb. nov., and emendation of the genus Treponema.</title>
        <authorList>
            <person name="Abt B."/>
            <person name="Goker M."/>
            <person name="Scheuner C."/>
            <person name="Han C."/>
            <person name="Lu M."/>
            <person name="Misra M."/>
            <person name="Lapidus A."/>
            <person name="Nolan M."/>
            <person name="Lucas S."/>
            <person name="Hammon N."/>
            <person name="Deshpande S."/>
            <person name="Cheng J.F."/>
            <person name="Tapia R."/>
            <person name="Goodwin L.A."/>
            <person name="Pitluck S."/>
            <person name="Liolios K."/>
            <person name="Pagani I."/>
            <person name="Ivanova N."/>
            <person name="Mavromatis K."/>
            <person name="Mikhailova N."/>
            <person name="Huntemann M."/>
            <person name="Pati A."/>
            <person name="Chen A."/>
            <person name="Palaniappan K."/>
            <person name="Land M."/>
            <person name="Hauser L."/>
            <person name="Jeffries C.D."/>
            <person name="Rohde M."/>
            <person name="Spring S."/>
            <person name="Gronow S."/>
            <person name="Detter J.C."/>
            <person name="Bristow J."/>
            <person name="Eisen J.A."/>
            <person name="Markowitz V."/>
            <person name="Hugenholtz P."/>
            <person name="Kyrpides N.C."/>
            <person name="Woyke T."/>
            <person name="Klenk H.P."/>
        </authorList>
    </citation>
    <scope>NUCLEOTIDE SEQUENCE</scope>
    <source>
        <strain evidence="3">ATCC 51460 / DSM 7334 / H1</strain>
    </source>
</reference>
<evidence type="ECO:0000256" key="1">
    <source>
        <dbReference type="SAM" id="SignalP"/>
    </source>
</evidence>
<dbReference type="EMBL" id="CP002868">
    <property type="protein sequence ID" value="AEJ20393.1"/>
    <property type="molecule type" value="Genomic_DNA"/>
</dbReference>
<evidence type="ECO:0000313" key="3">
    <source>
        <dbReference type="Proteomes" id="UP000000503"/>
    </source>
</evidence>
<dbReference type="HOGENOM" id="CLU_1610048_0_0_12"/>
<proteinExistence type="predicted"/>
<protein>
    <recommendedName>
        <fullName evidence="4">Outer membrane protein beta-barrel domain-containing protein</fullName>
    </recommendedName>
</protein>
<dbReference type="STRING" id="744872.Spica_2281"/>
<dbReference type="KEGG" id="scd:Spica_2281"/>
<gene>
    <name evidence="2" type="ordered locus">Spica_2281</name>
</gene>
<evidence type="ECO:0008006" key="4">
    <source>
        <dbReference type="Google" id="ProtNLM"/>
    </source>
</evidence>
<feature type="chain" id="PRO_5003370285" description="Outer membrane protein beta-barrel domain-containing protein" evidence="1">
    <location>
        <begin position="28"/>
        <end position="184"/>
    </location>
</feature>
<keyword evidence="1" id="KW-0732">Signal</keyword>
<dbReference type="OrthoDB" id="362712at2"/>
<evidence type="ECO:0000313" key="2">
    <source>
        <dbReference type="EMBL" id="AEJ20393.1"/>
    </source>
</evidence>